<keyword evidence="1" id="KW-0812">Transmembrane</keyword>
<evidence type="ECO:0000313" key="3">
    <source>
        <dbReference type="EMBL" id="WAR28301.1"/>
    </source>
</evidence>
<accession>A0ABY7GAQ9</accession>
<organism evidence="3 4">
    <name type="scientific">Mya arenaria</name>
    <name type="common">Soft-shell clam</name>
    <dbReference type="NCBI Taxonomy" id="6604"/>
    <lineage>
        <taxon>Eukaryota</taxon>
        <taxon>Metazoa</taxon>
        <taxon>Spiralia</taxon>
        <taxon>Lophotrochozoa</taxon>
        <taxon>Mollusca</taxon>
        <taxon>Bivalvia</taxon>
        <taxon>Autobranchia</taxon>
        <taxon>Heteroconchia</taxon>
        <taxon>Euheterodonta</taxon>
        <taxon>Imparidentia</taxon>
        <taxon>Neoheterodontei</taxon>
        <taxon>Myida</taxon>
        <taxon>Myoidea</taxon>
        <taxon>Myidae</taxon>
        <taxon>Mya</taxon>
    </lineage>
</organism>
<keyword evidence="4" id="KW-1185">Reference proteome</keyword>
<dbReference type="Gene3D" id="3.40.50.150">
    <property type="entry name" value="Vaccinia Virus protein VP39"/>
    <property type="match status" value="1"/>
</dbReference>
<reference evidence="3" key="1">
    <citation type="submission" date="2022-11" db="EMBL/GenBank/DDBJ databases">
        <title>Centuries of genome instability and evolution in soft-shell clam transmissible cancer (bioRxiv).</title>
        <authorList>
            <person name="Hart S.F.M."/>
            <person name="Yonemitsu M.A."/>
            <person name="Giersch R.M."/>
            <person name="Beal B.F."/>
            <person name="Arriagada G."/>
            <person name="Davis B.W."/>
            <person name="Ostrander E.A."/>
            <person name="Goff S.P."/>
            <person name="Metzger M.J."/>
        </authorList>
    </citation>
    <scope>NUCLEOTIDE SEQUENCE</scope>
    <source>
        <strain evidence="3">MELC-2E11</strain>
        <tissue evidence="3">Siphon/mantle</tissue>
    </source>
</reference>
<dbReference type="NCBIfam" id="TIGR01444">
    <property type="entry name" value="fkbM_fam"/>
    <property type="match status" value="1"/>
</dbReference>
<dbReference type="EMBL" id="CP111026">
    <property type="protein sequence ID" value="WAR28301.1"/>
    <property type="molecule type" value="Genomic_DNA"/>
</dbReference>
<proteinExistence type="predicted"/>
<dbReference type="PANTHER" id="PTHR34203:SF15">
    <property type="entry name" value="SLL1173 PROTEIN"/>
    <property type="match status" value="1"/>
</dbReference>
<dbReference type="Proteomes" id="UP001164746">
    <property type="component" value="Chromosome 15"/>
</dbReference>
<dbReference type="SUPFAM" id="SSF53335">
    <property type="entry name" value="S-adenosyl-L-methionine-dependent methyltransferases"/>
    <property type="match status" value="1"/>
</dbReference>
<name>A0ABY7GAQ9_MYAAR</name>
<dbReference type="Pfam" id="PF05050">
    <property type="entry name" value="Methyltransf_21"/>
    <property type="match status" value="1"/>
</dbReference>
<feature type="domain" description="Methyltransferase FkbM" evidence="2">
    <location>
        <begin position="143"/>
        <end position="299"/>
    </location>
</feature>
<gene>
    <name evidence="3" type="ORF">MAR_014005</name>
</gene>
<evidence type="ECO:0000256" key="1">
    <source>
        <dbReference type="SAM" id="Phobius"/>
    </source>
</evidence>
<dbReference type="InterPro" id="IPR006342">
    <property type="entry name" value="FkbM_mtfrase"/>
</dbReference>
<evidence type="ECO:0000259" key="2">
    <source>
        <dbReference type="Pfam" id="PF05050"/>
    </source>
</evidence>
<protein>
    <recommendedName>
        <fullName evidence="2">Methyltransferase FkbM domain-containing protein</fullName>
    </recommendedName>
</protein>
<sequence length="330" mass="38072">MATFKMWRHSKYVRSCKYIIRGCIIITIACVIIELLFINTLILFSLMQVKHLINDFSSSHLSIITTLAGYNSFRHIVAQGKDEGFKYLIDNTIMRIYMEHESENCGKTISRLGFDVSSAGEFLFIFEQMQRQKAEPWKKLVVEIGANDGLLSSNSYNFIQMGWSAILVEPQRDQLDLAKKNHDGLTNQHQDQSVHYVHAVISDHDGQEKLHVSADLFSMQSRIVSEEEQDSNYVEVPSYSVKTFVSKYKVPKHFGVLSIDVEGMEDKIIRQWVEHGFRPMYIILEFVHRTHESQVATTDLLIEKGYTLFGIKGFNFIYEYDTNLIDTGDN</sequence>
<feature type="transmembrane region" description="Helical" evidence="1">
    <location>
        <begin position="20"/>
        <end position="47"/>
    </location>
</feature>
<dbReference type="InterPro" id="IPR052514">
    <property type="entry name" value="SAM-dependent_MTase"/>
</dbReference>
<dbReference type="InterPro" id="IPR029063">
    <property type="entry name" value="SAM-dependent_MTases_sf"/>
</dbReference>
<keyword evidence="1" id="KW-0472">Membrane</keyword>
<keyword evidence="1" id="KW-1133">Transmembrane helix</keyword>
<dbReference type="PANTHER" id="PTHR34203">
    <property type="entry name" value="METHYLTRANSFERASE, FKBM FAMILY PROTEIN"/>
    <property type="match status" value="1"/>
</dbReference>
<evidence type="ECO:0000313" key="4">
    <source>
        <dbReference type="Proteomes" id="UP001164746"/>
    </source>
</evidence>